<dbReference type="InterPro" id="IPR050834">
    <property type="entry name" value="Glycosyltransf_2"/>
</dbReference>
<dbReference type="InterPro" id="IPR001173">
    <property type="entry name" value="Glyco_trans_2-like"/>
</dbReference>
<dbReference type="Pfam" id="PF00535">
    <property type="entry name" value="Glycos_transf_2"/>
    <property type="match status" value="1"/>
</dbReference>
<dbReference type="PANTHER" id="PTHR43685">
    <property type="entry name" value="GLYCOSYLTRANSFERASE"/>
    <property type="match status" value="1"/>
</dbReference>
<evidence type="ECO:0000313" key="3">
    <source>
        <dbReference type="Proteomes" id="UP000264217"/>
    </source>
</evidence>
<dbReference type="Proteomes" id="UP000264217">
    <property type="component" value="Unassembled WGS sequence"/>
</dbReference>
<dbReference type="CDD" id="cd06433">
    <property type="entry name" value="GT_2_WfgS_like"/>
    <property type="match status" value="1"/>
</dbReference>
<evidence type="ECO:0000313" key="2">
    <source>
        <dbReference type="EMBL" id="RFZ92818.1"/>
    </source>
</evidence>
<reference evidence="2 3" key="1">
    <citation type="submission" date="2018-08" db="EMBL/GenBank/DDBJ databases">
        <title>Mucilaginibacter sp. MYSH2.</title>
        <authorList>
            <person name="Seo T."/>
        </authorList>
    </citation>
    <scope>NUCLEOTIDE SEQUENCE [LARGE SCALE GENOMIC DNA]</scope>
    <source>
        <strain evidence="2 3">MYSH2</strain>
    </source>
</reference>
<dbReference type="OrthoDB" id="9788101at2"/>
<accession>A0A372NU91</accession>
<comment type="caution">
    <text evidence="2">The sequence shown here is derived from an EMBL/GenBank/DDBJ whole genome shotgun (WGS) entry which is preliminary data.</text>
</comment>
<dbReference type="AlphaFoldDB" id="A0A372NU91"/>
<proteinExistence type="predicted"/>
<sequence length="259" mass="29872">MNTQNYTANPKVSIITTVRNAVDTIEQTILSVLNQTYRNIEYIIIDGGSTDGTLEIIEKYRDNIAVILSEPDKGIADGFNKGIARATGQWIGMINADDWYTQDAVELMMINTYANDDVCCANLLLIGDNGFKRIKKSKIGWLNYGMYIMHPTCFVKATVYKSVGGYDLTYKIAMDFDMFLRIKHADYRIKHIDEHIACMRTFGVSNDVKKMHAEELAVMKRNLHWSSFFFASLFNQLNRLRWRLWYKDPFRIAKTPAIF</sequence>
<protein>
    <submittedName>
        <fullName evidence="2">Glycosyltransferase</fullName>
    </submittedName>
</protein>
<dbReference type="GO" id="GO:0016740">
    <property type="term" value="F:transferase activity"/>
    <property type="evidence" value="ECO:0007669"/>
    <property type="project" value="UniProtKB-KW"/>
</dbReference>
<dbReference type="InterPro" id="IPR029044">
    <property type="entry name" value="Nucleotide-diphossugar_trans"/>
</dbReference>
<dbReference type="EMBL" id="QWDC01000002">
    <property type="protein sequence ID" value="RFZ92818.1"/>
    <property type="molecule type" value="Genomic_DNA"/>
</dbReference>
<dbReference type="RefSeq" id="WP_117392527.1">
    <property type="nucleotide sequence ID" value="NZ_QWDC01000002.1"/>
</dbReference>
<feature type="domain" description="Glycosyltransferase 2-like" evidence="1">
    <location>
        <begin position="13"/>
        <end position="144"/>
    </location>
</feature>
<dbReference type="SUPFAM" id="SSF53448">
    <property type="entry name" value="Nucleotide-diphospho-sugar transferases"/>
    <property type="match status" value="1"/>
</dbReference>
<keyword evidence="3" id="KW-1185">Reference proteome</keyword>
<evidence type="ECO:0000259" key="1">
    <source>
        <dbReference type="Pfam" id="PF00535"/>
    </source>
</evidence>
<dbReference type="Gene3D" id="3.90.550.10">
    <property type="entry name" value="Spore Coat Polysaccharide Biosynthesis Protein SpsA, Chain A"/>
    <property type="match status" value="1"/>
</dbReference>
<keyword evidence="2" id="KW-0808">Transferase</keyword>
<name>A0A372NU91_9SPHI</name>
<gene>
    <name evidence="2" type="ORF">D0C36_15595</name>
</gene>
<organism evidence="2 3">
    <name type="scientific">Mucilaginibacter conchicola</name>
    <dbReference type="NCBI Taxonomy" id="2303333"/>
    <lineage>
        <taxon>Bacteria</taxon>
        <taxon>Pseudomonadati</taxon>
        <taxon>Bacteroidota</taxon>
        <taxon>Sphingobacteriia</taxon>
        <taxon>Sphingobacteriales</taxon>
        <taxon>Sphingobacteriaceae</taxon>
        <taxon>Mucilaginibacter</taxon>
    </lineage>
</organism>
<dbReference type="PANTHER" id="PTHR43685:SF2">
    <property type="entry name" value="GLYCOSYLTRANSFERASE 2-LIKE DOMAIN-CONTAINING PROTEIN"/>
    <property type="match status" value="1"/>
</dbReference>